<evidence type="ECO:0000256" key="4">
    <source>
        <dbReference type="ARBA" id="ARBA00023172"/>
    </source>
</evidence>
<keyword evidence="2" id="KW-0229">DNA integration</keyword>
<dbReference type="GO" id="GO:0015074">
    <property type="term" value="P:DNA integration"/>
    <property type="evidence" value="ECO:0007669"/>
    <property type="project" value="UniProtKB-KW"/>
</dbReference>
<dbReference type="PANTHER" id="PTHR30349">
    <property type="entry name" value="PHAGE INTEGRASE-RELATED"/>
    <property type="match status" value="1"/>
</dbReference>
<sequence length="340" mass="38418">MARLRKNAADAWMPPRVYRGRSAYEFHPKDGGAIRLCALDAAQSSVWAAYEALINEIPDDRLLASLADRFFKSADFFELARETQRDYLKYSKNVLAVFGAMPSDDIRPEHVRKYMDKRGLKSRVQANREKAFMSRMYRWGYERGMVKGNPTKGVKKFKEVSRDRYVTDAEYQALYSCAPEVVKIAMELAYLTCSRQGDILAMKKSQIVDEGVLIKQSKTSVAQIKAWSPRFTAAIKMAAELPLKPGMSSIFIIHQPNGSGYTRDGFNSRWSAAREAAKLKFPELLFDFTFHDLKAKGVSDLEGDLYEKRAITGHKNVEQTAAYDRKIVVVPVVGGQAKGK</sequence>
<comment type="similarity">
    <text evidence="1">Belongs to the 'phage' integrase family.</text>
</comment>
<reference evidence="6 7" key="1">
    <citation type="journal article" date="2018" name="Int J Genomics">
        <title>Comparative Genomics Analysis of Plasmid pPV989-94 from a Clinical Isolate of Pantoea vagans PV989.</title>
        <authorList>
            <person name="Xu L."/>
            <person name="Yin M."/>
            <person name="Zhu T."/>
            <person name="Lu J."/>
            <person name="Bao Q."/>
        </authorList>
    </citation>
    <scope>NUCLEOTIDE SEQUENCE [LARGE SCALE GENOMIC DNA]</scope>
    <source>
        <strain evidence="6 7">PV989</strain>
    </source>
</reference>
<dbReference type="EMBL" id="CP028349">
    <property type="protein sequence ID" value="AVV37317.1"/>
    <property type="molecule type" value="Genomic_DNA"/>
</dbReference>
<evidence type="ECO:0000313" key="7">
    <source>
        <dbReference type="Proteomes" id="UP000241538"/>
    </source>
</evidence>
<evidence type="ECO:0000259" key="5">
    <source>
        <dbReference type="Pfam" id="PF00589"/>
    </source>
</evidence>
<evidence type="ECO:0000256" key="3">
    <source>
        <dbReference type="ARBA" id="ARBA00023125"/>
    </source>
</evidence>
<evidence type="ECO:0000256" key="2">
    <source>
        <dbReference type="ARBA" id="ARBA00022908"/>
    </source>
</evidence>
<dbReference type="SUPFAM" id="SSF56349">
    <property type="entry name" value="DNA breaking-rejoining enzymes"/>
    <property type="match status" value="1"/>
</dbReference>
<dbReference type="Proteomes" id="UP000241538">
    <property type="component" value="Chromosome"/>
</dbReference>
<dbReference type="InterPro" id="IPR011010">
    <property type="entry name" value="DNA_brk_join_enz"/>
</dbReference>
<dbReference type="GO" id="GO:0003677">
    <property type="term" value="F:DNA binding"/>
    <property type="evidence" value="ECO:0007669"/>
    <property type="project" value="UniProtKB-KW"/>
</dbReference>
<dbReference type="InterPro" id="IPR013762">
    <property type="entry name" value="Integrase-like_cat_sf"/>
</dbReference>
<dbReference type="InterPro" id="IPR002104">
    <property type="entry name" value="Integrase_catalytic"/>
</dbReference>
<dbReference type="InterPro" id="IPR010998">
    <property type="entry name" value="Integrase_recombinase_N"/>
</dbReference>
<dbReference type="Gene3D" id="1.10.443.10">
    <property type="entry name" value="Intergrase catalytic core"/>
    <property type="match status" value="1"/>
</dbReference>
<organism evidence="6 7">
    <name type="scientific">Pantoea vagans</name>
    <dbReference type="NCBI Taxonomy" id="470934"/>
    <lineage>
        <taxon>Bacteria</taxon>
        <taxon>Pseudomonadati</taxon>
        <taxon>Pseudomonadota</taxon>
        <taxon>Gammaproteobacteria</taxon>
        <taxon>Enterobacterales</taxon>
        <taxon>Erwiniaceae</taxon>
        <taxon>Pantoea</taxon>
    </lineage>
</organism>
<protein>
    <submittedName>
        <fullName evidence="6">Integrase</fullName>
    </submittedName>
</protein>
<dbReference type="Pfam" id="PF00589">
    <property type="entry name" value="Phage_integrase"/>
    <property type="match status" value="1"/>
</dbReference>
<name>A0AAN1NQ84_9GAMM</name>
<evidence type="ECO:0000256" key="1">
    <source>
        <dbReference type="ARBA" id="ARBA00008857"/>
    </source>
</evidence>
<accession>A0AAN1NQ84</accession>
<dbReference type="InterPro" id="IPR050090">
    <property type="entry name" value="Tyrosine_recombinase_XerCD"/>
</dbReference>
<gene>
    <name evidence="6" type="ORF">C9381_09010</name>
</gene>
<proteinExistence type="inferred from homology"/>
<dbReference type="Gene3D" id="1.10.150.130">
    <property type="match status" value="1"/>
</dbReference>
<dbReference type="GO" id="GO:0006310">
    <property type="term" value="P:DNA recombination"/>
    <property type="evidence" value="ECO:0007669"/>
    <property type="project" value="UniProtKB-KW"/>
</dbReference>
<feature type="domain" description="Tyr recombinase" evidence="5">
    <location>
        <begin position="167"/>
        <end position="325"/>
    </location>
</feature>
<dbReference type="PANTHER" id="PTHR30349:SF41">
    <property type="entry name" value="INTEGRASE_RECOMBINASE PROTEIN MJ0367-RELATED"/>
    <property type="match status" value="1"/>
</dbReference>
<evidence type="ECO:0000313" key="6">
    <source>
        <dbReference type="EMBL" id="AVV37317.1"/>
    </source>
</evidence>
<keyword evidence="3" id="KW-0238">DNA-binding</keyword>
<dbReference type="RefSeq" id="WP_107319478.1">
    <property type="nucleotide sequence ID" value="NZ_CP028349.1"/>
</dbReference>
<keyword evidence="4" id="KW-0233">DNA recombination</keyword>
<dbReference type="AlphaFoldDB" id="A0AAN1NQ84"/>